<evidence type="ECO:0000313" key="2">
    <source>
        <dbReference type="EMBL" id="KAK3366706.1"/>
    </source>
</evidence>
<dbReference type="AlphaFoldDB" id="A0AAE0JZT9"/>
<protein>
    <submittedName>
        <fullName evidence="2">Uncharacterized protein</fullName>
    </submittedName>
</protein>
<dbReference type="EMBL" id="JAULSN010000007">
    <property type="protein sequence ID" value="KAK3366706.1"/>
    <property type="molecule type" value="Genomic_DNA"/>
</dbReference>
<keyword evidence="3" id="KW-1185">Reference proteome</keyword>
<name>A0AAE0JZT9_9PEZI</name>
<reference evidence="2" key="1">
    <citation type="journal article" date="2023" name="Mol. Phylogenet. Evol.">
        <title>Genome-scale phylogeny and comparative genomics of the fungal order Sordariales.</title>
        <authorList>
            <person name="Hensen N."/>
            <person name="Bonometti L."/>
            <person name="Westerberg I."/>
            <person name="Brannstrom I.O."/>
            <person name="Guillou S."/>
            <person name="Cros-Aarteil S."/>
            <person name="Calhoun S."/>
            <person name="Haridas S."/>
            <person name="Kuo A."/>
            <person name="Mondo S."/>
            <person name="Pangilinan J."/>
            <person name="Riley R."/>
            <person name="LaButti K."/>
            <person name="Andreopoulos B."/>
            <person name="Lipzen A."/>
            <person name="Chen C."/>
            <person name="Yan M."/>
            <person name="Daum C."/>
            <person name="Ng V."/>
            <person name="Clum A."/>
            <person name="Steindorff A."/>
            <person name="Ohm R.A."/>
            <person name="Martin F."/>
            <person name="Silar P."/>
            <person name="Natvig D.O."/>
            <person name="Lalanne C."/>
            <person name="Gautier V."/>
            <person name="Ament-Velasquez S.L."/>
            <person name="Kruys A."/>
            <person name="Hutchinson M.I."/>
            <person name="Powell A.J."/>
            <person name="Barry K."/>
            <person name="Miller A.N."/>
            <person name="Grigoriev I.V."/>
            <person name="Debuchy R."/>
            <person name="Gladieux P."/>
            <person name="Hiltunen Thoren M."/>
            <person name="Johannesson H."/>
        </authorList>
    </citation>
    <scope>NUCLEOTIDE SEQUENCE</scope>
    <source>
        <strain evidence="2">CBS 958.72</strain>
    </source>
</reference>
<comment type="similarity">
    <text evidence="1">Belongs to the asaB hydroxylase/desaturase family.</text>
</comment>
<evidence type="ECO:0000256" key="1">
    <source>
        <dbReference type="ARBA" id="ARBA00023604"/>
    </source>
</evidence>
<organism evidence="2 3">
    <name type="scientific">Lasiosphaeria ovina</name>
    <dbReference type="NCBI Taxonomy" id="92902"/>
    <lineage>
        <taxon>Eukaryota</taxon>
        <taxon>Fungi</taxon>
        <taxon>Dikarya</taxon>
        <taxon>Ascomycota</taxon>
        <taxon>Pezizomycotina</taxon>
        <taxon>Sordariomycetes</taxon>
        <taxon>Sordariomycetidae</taxon>
        <taxon>Sordariales</taxon>
        <taxon>Lasiosphaeriaceae</taxon>
        <taxon>Lasiosphaeria</taxon>
    </lineage>
</organism>
<sequence>MDAAQAFIETGFWFLKRNDERYKKQRPYTFKFPPNNGCPMCNLEHEKVDGIRVEDMRRREQEFQLKRVPDCIDEFRFESATPLYPISDGSSYGYDQPTTVCLNANSFWKPLGGPTNNWPLVLCDSSLIGRRKDLAIANLLYPNLATENSIMYYRDSLRFCFLSEHQPNEIIVLKQMDSLETAFPDNFTVCVPHVSGYSLLAPESEQPRESIDGRVMVFYD</sequence>
<proteinExistence type="inferred from homology"/>
<evidence type="ECO:0000313" key="3">
    <source>
        <dbReference type="Proteomes" id="UP001287356"/>
    </source>
</evidence>
<gene>
    <name evidence="2" type="ORF">B0T24DRAFT_534167</name>
</gene>
<dbReference type="PANTHER" id="PTHR34598:SF3">
    <property type="entry name" value="OXIDOREDUCTASE AN1597"/>
    <property type="match status" value="1"/>
</dbReference>
<dbReference type="GO" id="GO:0016491">
    <property type="term" value="F:oxidoreductase activity"/>
    <property type="evidence" value="ECO:0007669"/>
    <property type="project" value="InterPro"/>
</dbReference>
<dbReference type="Proteomes" id="UP001287356">
    <property type="component" value="Unassembled WGS sequence"/>
</dbReference>
<dbReference type="InterPro" id="IPR044053">
    <property type="entry name" value="AsaB-like"/>
</dbReference>
<comment type="caution">
    <text evidence="2">The sequence shown here is derived from an EMBL/GenBank/DDBJ whole genome shotgun (WGS) entry which is preliminary data.</text>
</comment>
<accession>A0AAE0JZT9</accession>
<dbReference type="PANTHER" id="PTHR34598">
    <property type="entry name" value="BLL6449 PROTEIN"/>
    <property type="match status" value="1"/>
</dbReference>
<reference evidence="2" key="2">
    <citation type="submission" date="2023-06" db="EMBL/GenBank/DDBJ databases">
        <authorList>
            <consortium name="Lawrence Berkeley National Laboratory"/>
            <person name="Haridas S."/>
            <person name="Hensen N."/>
            <person name="Bonometti L."/>
            <person name="Westerberg I."/>
            <person name="Brannstrom I.O."/>
            <person name="Guillou S."/>
            <person name="Cros-Aarteil S."/>
            <person name="Calhoun S."/>
            <person name="Kuo A."/>
            <person name="Mondo S."/>
            <person name="Pangilinan J."/>
            <person name="Riley R."/>
            <person name="Labutti K."/>
            <person name="Andreopoulos B."/>
            <person name="Lipzen A."/>
            <person name="Chen C."/>
            <person name="Yanf M."/>
            <person name="Daum C."/>
            <person name="Ng V."/>
            <person name="Clum A."/>
            <person name="Steindorff A."/>
            <person name="Ohm R."/>
            <person name="Martin F."/>
            <person name="Silar P."/>
            <person name="Natvig D."/>
            <person name="Lalanne C."/>
            <person name="Gautier V."/>
            <person name="Ament-Velasquez S.L."/>
            <person name="Kruys A."/>
            <person name="Hutchinson M.I."/>
            <person name="Powell A.J."/>
            <person name="Barry K."/>
            <person name="Miller A.N."/>
            <person name="Grigoriev I.V."/>
            <person name="Debuchy R."/>
            <person name="Gladieux P."/>
            <person name="Thoren M.H."/>
            <person name="Johannesson H."/>
        </authorList>
    </citation>
    <scope>NUCLEOTIDE SEQUENCE</scope>
    <source>
        <strain evidence="2">CBS 958.72</strain>
    </source>
</reference>